<accession>A0ACC5U9H6</accession>
<keyword evidence="2" id="KW-1185">Reference proteome</keyword>
<dbReference type="Proteomes" id="UP001647509">
    <property type="component" value="Unassembled WGS sequence"/>
</dbReference>
<dbReference type="EMBL" id="JAHKPD010000013">
    <property type="protein sequence ID" value="MBU2950899.1"/>
    <property type="molecule type" value="Genomic_DNA"/>
</dbReference>
<reference evidence="1" key="1">
    <citation type="submission" date="2021-05" db="EMBL/GenBank/DDBJ databases">
        <title>Draft genomes of bacteria isolated from model marine particles.</title>
        <authorList>
            <person name="Datta M.S."/>
            <person name="Schwartzman J.A."/>
            <person name="Enke T.N."/>
            <person name="Saavedra J."/>
            <person name="Cermak N."/>
            <person name="Cordero O.X."/>
        </authorList>
    </citation>
    <scope>NUCLEOTIDE SEQUENCE</scope>
    <source>
        <strain evidence="1">I2M19</strain>
    </source>
</reference>
<comment type="caution">
    <text evidence="1">The sequence shown here is derived from an EMBL/GenBank/DDBJ whole genome shotgun (WGS) entry which is preliminary data.</text>
</comment>
<keyword evidence="1" id="KW-0378">Hydrolase</keyword>
<gene>
    <name evidence="1" type="ORF">KO493_09330</name>
</gene>
<proteinExistence type="predicted"/>
<sequence>MFSPDKTKHVVVGLENDSIYYSFFNNKIPVIQKSLMGIELNEMAWKGLSVTEVKKDASRTQWEPLWGTQQSYPDYYNALTVKLKDKNSNTYTLLLRMYNEGLAFKYEFEIAEKSSLTLKNELTEFNMANHSKSWVLAHPWGKKYKKNMQVSQIKKVSLPLLSKSEKGHYIFITEAGLYNYGSLHLSANPNGSLSAEIVGDVKLKPEFKSPWRVVMVADAPAYFVEHSYLIQNLNPPSKIKNTSWIKPGISTWDWRARGAKEDGFEYQLNTESMLRFIDKTSELGLPYFMIDAGWYGAEHEKASNPLTTIPEIDLPRISKRAKEKNVGLWLYVNRVAFEAFDTDTLLAKYKAWGVVGIKLGFLREQNQTGVALLQHVLEKCADYELMLDCHEAVIPSGIERTWPHFLTREYNHSFMDGGYVASPVDHTITPFLNNVAGPIDVTPGFFDIDKMKARTYVKSELKSTIIAQAAMCVTYFSPLLCLPDIPEAYQRKPDVFEFIKGLPLSYDASKVLIGDIEKTYVVARRKDTTWWIGGVTNEKGGEIEFPLEFLGEGNYEATIFLDGKHTTWDKNREEFTKENSIVHANETLKLNIAPGGGVCIKLELK</sequence>
<evidence type="ECO:0000313" key="2">
    <source>
        <dbReference type="Proteomes" id="UP001647509"/>
    </source>
</evidence>
<name>A0ACC5U9H6_9FLAO</name>
<organism evidence="1 2">
    <name type="scientific">Pseudotamlana agarivorans</name>
    <dbReference type="NCBI Taxonomy" id="481183"/>
    <lineage>
        <taxon>Bacteria</taxon>
        <taxon>Pseudomonadati</taxon>
        <taxon>Bacteroidota</taxon>
        <taxon>Flavobacteriia</taxon>
        <taxon>Flavobacteriales</taxon>
        <taxon>Flavobacteriaceae</taxon>
        <taxon>Pseudotamlana</taxon>
    </lineage>
</organism>
<protein>
    <submittedName>
        <fullName evidence="1">Glycoside hydrolase family 97 protein</fullName>
    </submittedName>
</protein>
<evidence type="ECO:0000313" key="1">
    <source>
        <dbReference type="EMBL" id="MBU2950899.1"/>
    </source>
</evidence>